<accession>A0A1I2A873</accession>
<reference evidence="4" key="1">
    <citation type="submission" date="2016-10" db="EMBL/GenBank/DDBJ databases">
        <authorList>
            <person name="Varghese N."/>
            <person name="Submissions S."/>
        </authorList>
    </citation>
    <scope>NUCLEOTIDE SEQUENCE [LARGE SCALE GENOMIC DNA]</scope>
    <source>
        <strain evidence="4">DSM 46838</strain>
    </source>
</reference>
<dbReference type="STRING" id="1798228.SAMN05216574_103256"/>
<proteinExistence type="predicted"/>
<gene>
    <name evidence="3" type="ORF">SAMN05216574_103256</name>
</gene>
<dbReference type="AlphaFoldDB" id="A0A1I2A873"/>
<feature type="domain" description="ChsH2 rubredoxin-like zinc ribbon" evidence="2">
    <location>
        <begin position="24"/>
        <end position="51"/>
    </location>
</feature>
<dbReference type="PANTHER" id="PTHR34075:SF5">
    <property type="entry name" value="BLR3430 PROTEIN"/>
    <property type="match status" value="1"/>
</dbReference>
<name>A0A1I2A873_9ACTN</name>
<dbReference type="EMBL" id="FOND01000003">
    <property type="protein sequence ID" value="SFE40255.1"/>
    <property type="molecule type" value="Genomic_DNA"/>
</dbReference>
<evidence type="ECO:0000259" key="1">
    <source>
        <dbReference type="Pfam" id="PF01796"/>
    </source>
</evidence>
<evidence type="ECO:0000313" key="3">
    <source>
        <dbReference type="EMBL" id="SFE40255.1"/>
    </source>
</evidence>
<dbReference type="RefSeq" id="WP_092195790.1">
    <property type="nucleotide sequence ID" value="NZ_FOND01000003.1"/>
</dbReference>
<sequence length="133" mass="14535">MTTSTTSTPFREGLFRDGSDGPTLLAGRCTSCGRVSFPVPDMCLQCRGQDIDAVELGGDAELLCATTVHMPNRHFPPGHAVGFVVLPQGVRIFTQLRPVDAKPFRSGMPMKLEIAPLWREDDTDVLAYRFVPA</sequence>
<dbReference type="Pfam" id="PF01796">
    <property type="entry name" value="OB_ChsH2_C"/>
    <property type="match status" value="1"/>
</dbReference>
<keyword evidence="4" id="KW-1185">Reference proteome</keyword>
<evidence type="ECO:0000259" key="2">
    <source>
        <dbReference type="Pfam" id="PF12172"/>
    </source>
</evidence>
<dbReference type="Pfam" id="PF12172">
    <property type="entry name" value="zf-ChsH2"/>
    <property type="match status" value="1"/>
</dbReference>
<dbReference type="InterPro" id="IPR052513">
    <property type="entry name" value="Thioester_dehydratase-like"/>
</dbReference>
<feature type="domain" description="ChsH2 C-terminal OB-fold" evidence="1">
    <location>
        <begin position="54"/>
        <end position="113"/>
    </location>
</feature>
<dbReference type="Proteomes" id="UP000198589">
    <property type="component" value="Unassembled WGS sequence"/>
</dbReference>
<dbReference type="InterPro" id="IPR002878">
    <property type="entry name" value="ChsH2_C"/>
</dbReference>
<dbReference type="PANTHER" id="PTHR34075">
    <property type="entry name" value="BLR3430 PROTEIN"/>
    <property type="match status" value="1"/>
</dbReference>
<dbReference type="SUPFAM" id="SSF50249">
    <property type="entry name" value="Nucleic acid-binding proteins"/>
    <property type="match status" value="1"/>
</dbReference>
<protein>
    <submittedName>
        <fullName evidence="3">Uncharacterized OB-fold protein, contains Zn-ribbon domain</fullName>
    </submittedName>
</protein>
<dbReference type="OrthoDB" id="4714412at2"/>
<evidence type="ECO:0000313" key="4">
    <source>
        <dbReference type="Proteomes" id="UP000198589"/>
    </source>
</evidence>
<dbReference type="InterPro" id="IPR012340">
    <property type="entry name" value="NA-bd_OB-fold"/>
</dbReference>
<organism evidence="3 4">
    <name type="scientific">Blastococcus tunisiensis</name>
    <dbReference type="NCBI Taxonomy" id="1798228"/>
    <lineage>
        <taxon>Bacteria</taxon>
        <taxon>Bacillati</taxon>
        <taxon>Actinomycetota</taxon>
        <taxon>Actinomycetes</taxon>
        <taxon>Geodermatophilales</taxon>
        <taxon>Geodermatophilaceae</taxon>
        <taxon>Blastococcus</taxon>
    </lineage>
</organism>
<dbReference type="InterPro" id="IPR022002">
    <property type="entry name" value="ChsH2_Znr"/>
</dbReference>